<evidence type="ECO:0000256" key="2">
    <source>
        <dbReference type="SAM" id="Phobius"/>
    </source>
</evidence>
<feature type="transmembrane region" description="Helical" evidence="2">
    <location>
        <begin position="361"/>
        <end position="382"/>
    </location>
</feature>
<feature type="transmembrane region" description="Helical" evidence="2">
    <location>
        <begin position="168"/>
        <end position="195"/>
    </location>
</feature>
<feature type="transmembrane region" description="Helical" evidence="2">
    <location>
        <begin position="292"/>
        <end position="310"/>
    </location>
</feature>
<dbReference type="RefSeq" id="WP_096862900.1">
    <property type="nucleotide sequence ID" value="NZ_CP023668.1"/>
</dbReference>
<dbReference type="Proteomes" id="UP000232227">
    <property type="component" value="Chromosome"/>
</dbReference>
<sequence>MSNSSQAQHSETPEVKQTKKANRQNFTGTLIGVSISLINAIIQFMMIYWVLNAYGTEFNGFIRVSAALSTLGGSTEGALGVSTVVLMIKPLQNNDFITTNEIFSTAKKRYRAGMISNTIVIALLAVLYPLEIVVSPTLLKNAESIQWDVALKPFTDSNNVQTTSVAPFYQLVLIFLCFGIKNIITAGCFGAYENVIQADQQNGSRRLIILFTDLVIYGTLFYLLNLTKANGGPIDPLYPFLILIAYGPLRGLLIMIYVKRNYDWLKFYPDFDSFQLKRTSAKMLSTTIGRTILFNTDIVLVMLVLGGYGLRTSSMLSLYLIIGVNTRQIMANFITSFREYFVSIVAKEGRLYWESYSKYELYMYSVAGFTFILMSILSPYIVNALYGSAVSGDLMALYPVDGNGNVIMATNQGAGTTALNGQALWNVYDFMFKKPLFSILYAGSTSFILLIQGQYTLVEAKERVDQVAKMTDIIAGLYLAFAIGLSLIFSIPQKGDNFIINTLIAFYSTKLSFMAICYGYLWAQNWNRGTYNSDFSHVLVNLLALVIPVAIGILGNYFAVQKIYPIDKMEKIGPLFAMILIIFAIDLGLVIVTSLSLRPKVAVSLILMLPIVKQIVAKSKSDSRYKRLRDANINPDDVPKTEVEFNNAISPSQQQEFNVSQVESVSEVFKPKVYKLKREQGSSVTEVDYPDEELNDEIEA</sequence>
<feature type="transmembrane region" description="Helical" evidence="2">
    <location>
        <begin position="572"/>
        <end position="595"/>
    </location>
</feature>
<dbReference type="AlphaFoldDB" id="A0A291IRX4"/>
<feature type="transmembrane region" description="Helical" evidence="2">
    <location>
        <begin position="207"/>
        <end position="225"/>
    </location>
</feature>
<evidence type="ECO:0000313" key="3">
    <source>
        <dbReference type="EMBL" id="ATG97612.1"/>
    </source>
</evidence>
<feature type="region of interest" description="Disordered" evidence="1">
    <location>
        <begin position="679"/>
        <end position="700"/>
    </location>
</feature>
<feature type="transmembrane region" description="Helical" evidence="2">
    <location>
        <begin position="237"/>
        <end position="258"/>
    </location>
</feature>
<feature type="transmembrane region" description="Helical" evidence="2">
    <location>
        <begin position="71"/>
        <end position="91"/>
    </location>
</feature>
<keyword evidence="4" id="KW-1185">Reference proteome</keyword>
<keyword evidence="2" id="KW-1133">Transmembrane helix</keyword>
<gene>
    <name evidence="3" type="ORF">CP520_02615</name>
</gene>
<keyword evidence="2" id="KW-0472">Membrane</keyword>
<proteinExistence type="predicted"/>
<feature type="transmembrane region" description="Helical" evidence="2">
    <location>
        <begin position="112"/>
        <end position="130"/>
    </location>
</feature>
<feature type="compositionally biased region" description="Acidic residues" evidence="1">
    <location>
        <begin position="688"/>
        <end position="700"/>
    </location>
</feature>
<dbReference type="KEGG" id="mlac:CP520_02615"/>
<feature type="transmembrane region" description="Helical" evidence="2">
    <location>
        <begin position="436"/>
        <end position="453"/>
    </location>
</feature>
<dbReference type="OrthoDB" id="391558at2"/>
<feature type="transmembrane region" description="Helical" evidence="2">
    <location>
        <begin position="26"/>
        <end position="51"/>
    </location>
</feature>
<feature type="transmembrane region" description="Helical" evidence="2">
    <location>
        <begin position="473"/>
        <end position="491"/>
    </location>
</feature>
<accession>A0A291IRX4</accession>
<name>A0A291IRX4_9MOLU</name>
<organism evidence="3 4">
    <name type="scientific">Mesoplasma lactucae ATCC 49193</name>
    <dbReference type="NCBI Taxonomy" id="81460"/>
    <lineage>
        <taxon>Bacteria</taxon>
        <taxon>Bacillati</taxon>
        <taxon>Mycoplasmatota</taxon>
        <taxon>Mollicutes</taxon>
        <taxon>Entomoplasmatales</taxon>
        <taxon>Entomoplasmataceae</taxon>
        <taxon>Mesoplasma</taxon>
    </lineage>
</organism>
<feature type="transmembrane region" description="Helical" evidence="2">
    <location>
        <begin position="535"/>
        <end position="560"/>
    </location>
</feature>
<reference evidence="3 4" key="1">
    <citation type="submission" date="2017-09" db="EMBL/GenBank/DDBJ databases">
        <title>SPAdes assembly of the Mesoplasma lactucae genome.</title>
        <authorList>
            <person name="Knight T.F."/>
            <person name="Rubinstein R."/>
            <person name="Citino T."/>
        </authorList>
    </citation>
    <scope>NUCLEOTIDE SEQUENCE [LARGE SCALE GENOMIC DNA]</scope>
    <source>
        <strain evidence="3 4">831-C4</strain>
    </source>
</reference>
<keyword evidence="2" id="KW-0812">Transmembrane</keyword>
<protein>
    <submittedName>
        <fullName evidence="3">Uncharacterized protein</fullName>
    </submittedName>
</protein>
<feature type="transmembrane region" description="Helical" evidence="2">
    <location>
        <begin position="498"/>
        <end position="523"/>
    </location>
</feature>
<dbReference type="EMBL" id="CP023668">
    <property type="protein sequence ID" value="ATG97612.1"/>
    <property type="molecule type" value="Genomic_DNA"/>
</dbReference>
<evidence type="ECO:0000313" key="4">
    <source>
        <dbReference type="Proteomes" id="UP000232227"/>
    </source>
</evidence>
<evidence type="ECO:0000256" key="1">
    <source>
        <dbReference type="SAM" id="MobiDB-lite"/>
    </source>
</evidence>